<evidence type="ECO:0000313" key="2">
    <source>
        <dbReference type="EMBL" id="MBF5057707.1"/>
    </source>
</evidence>
<evidence type="ECO:0000313" key="3">
    <source>
        <dbReference type="Proteomes" id="UP000662703"/>
    </source>
</evidence>
<gene>
    <name evidence="2" type="ORF">Y5W_03001</name>
</gene>
<organism evidence="2 3">
    <name type="scientific">Alloalcanivorax profundimaris</name>
    <dbReference type="NCBI Taxonomy" id="2735259"/>
    <lineage>
        <taxon>Bacteria</taxon>
        <taxon>Pseudomonadati</taxon>
        <taxon>Pseudomonadota</taxon>
        <taxon>Gammaproteobacteria</taxon>
        <taxon>Oceanospirillales</taxon>
        <taxon>Alcanivoracaceae</taxon>
        <taxon>Alloalcanivorax</taxon>
    </lineage>
</organism>
<dbReference type="Proteomes" id="UP000662703">
    <property type="component" value="Unassembled WGS sequence"/>
</dbReference>
<keyword evidence="1" id="KW-0732">Signal</keyword>
<feature type="chain" id="PRO_5047210421" description="Secreted protein" evidence="1">
    <location>
        <begin position="28"/>
        <end position="224"/>
    </location>
</feature>
<proteinExistence type="predicted"/>
<name>A0ABS0AUA4_9GAMM</name>
<keyword evidence="3" id="KW-1185">Reference proteome</keyword>
<dbReference type="RefSeq" id="WP_194865866.1">
    <property type="nucleotide sequence ID" value="NZ_ARXX01000055.1"/>
</dbReference>
<evidence type="ECO:0000256" key="1">
    <source>
        <dbReference type="SAM" id="SignalP"/>
    </source>
</evidence>
<feature type="signal peptide" evidence="1">
    <location>
        <begin position="1"/>
        <end position="27"/>
    </location>
</feature>
<protein>
    <recommendedName>
        <fullName evidence="4">Secreted protein</fullName>
    </recommendedName>
</protein>
<dbReference type="PROSITE" id="PS51257">
    <property type="entry name" value="PROKAR_LIPOPROTEIN"/>
    <property type="match status" value="1"/>
</dbReference>
<reference evidence="2 3" key="1">
    <citation type="submission" date="2012-09" db="EMBL/GenBank/DDBJ databases">
        <title>Genome Sequence of alkane-degrading Bacterium Alcanivorax sp. 521-1.</title>
        <authorList>
            <person name="Lai Q."/>
            <person name="Shao Z."/>
        </authorList>
    </citation>
    <scope>NUCLEOTIDE SEQUENCE [LARGE SCALE GENOMIC DNA]</scope>
    <source>
        <strain evidence="2 3">521-1</strain>
    </source>
</reference>
<dbReference type="EMBL" id="ARXX01000055">
    <property type="protein sequence ID" value="MBF5057707.1"/>
    <property type="molecule type" value="Genomic_DNA"/>
</dbReference>
<comment type="caution">
    <text evidence="2">The sequence shown here is derived from an EMBL/GenBank/DDBJ whole genome shotgun (WGS) entry which is preliminary data.</text>
</comment>
<sequence>MHTLKRNSLITGALGGALLLLSPLSQASWVSGACPSGLSVPCVEQDYNGTVYHFNGGHEDDWHPDANGDDFSFSGSGTIQCPSQTLDCSVNLDAQVKKFQDDQDVWRIGFKVTDASVSGGLLCSLADLSGMPWYLADSSTHDNFGNDDGVVWPGPIQGNIGTLEVLLAGSSVASNIHAHGVSYDNVDTFSLTGDLYNNGTDTAQGCSLSGDLTLDSPVNYLTVF</sequence>
<evidence type="ECO:0008006" key="4">
    <source>
        <dbReference type="Google" id="ProtNLM"/>
    </source>
</evidence>
<accession>A0ABS0AUA4</accession>